<gene>
    <name evidence="3" type="ORF">GCM10011346_05400</name>
</gene>
<evidence type="ECO:0000259" key="2">
    <source>
        <dbReference type="Pfam" id="PF01074"/>
    </source>
</evidence>
<proteinExistence type="inferred from homology"/>
<sequence length="885" mass="103101">MKKRAHSIHHTHWDLIWYFTVQDADVQFSYNMKEILDAFDNKEINNFYMDGQTAPIDDFINMFPQEEKRIQKYVKSGKLVVGPFNSQLDSFITSGESVINNLRLGIKTSKRLGKTSKIAYLPDSFGHSVDFPKIFNQFGIEDFVITRGVGDEYNLDSEFYLESNDGSKLLVYTMIAGYGYGCYGFKEGTLFSDKAVDYNKINVHQLINRLLDYSTLENEFVFPLGFDQNPMVRHIDERIKEYNEQQKDIEFVETTWGKFLNRVRERGKNLQTHKHELISTQYHRVHRSIYSARADVKAMQDKCERVLTYELQPIMTILDSLGIEYSHGLLDKTWETLVLCQTHSSANLTEETNDYIERETKNALNLAYSHKQYLLKLLSLSLAKQNKEAPLIVFNTMPYKRNSLVKAKVFTKSESFSICLANKRVDYTVIQSIQKNHGVLRNDASKIDSDKFHYETDVIFEAKDLKGLSYQTYFIKEEKSEKTFEVNNNHFIENEKYKIYQGKGGISVLDKETDTLHNQSVYIEDTGDEGDSFDYSYPDKDLKIVDYMGFANVNYKVSPLLSTMELEGEMMIPKDLEERKNKVTTSKLKYKITLKLEKGSSIIKVSGHFNNDAEQHRVRLIFSGKEKNKFSYPGTQYSIIKRKTYSDEEKYWREKQYFEEPSPIYPLLNHVTAVNRKNVLTIYTRSSKEYEFVSEGYKDIGVTIFRSYGALGYPDLNRRPGRPSGLDYMVFETPGCQMKKKNYFEIAFGYQSDYNENQIFKKYVDYATDSTVYQLQDYDKSINPIDYFPTNPLNKKLPLSHSLLEVKHSEGVYGTIVKSDSSKDYVLRLFNSRNTEVEAGKINSMFKNDIIVSNLEEKNEMKWQEKHNKLKPGELRMIKINKGEK</sequence>
<comment type="similarity">
    <text evidence="1">Belongs to the glycosyl hydrolase 38 family.</text>
</comment>
<dbReference type="InterPro" id="IPR011013">
    <property type="entry name" value="Gal_mutarotase_sf_dom"/>
</dbReference>
<dbReference type="Gene3D" id="1.20.1270.50">
    <property type="entry name" value="Glycoside hydrolase family 38, central domain"/>
    <property type="match status" value="1"/>
</dbReference>
<dbReference type="SUPFAM" id="SSF88713">
    <property type="entry name" value="Glycoside hydrolase/deacetylase"/>
    <property type="match status" value="1"/>
</dbReference>
<name>A0ABQ2NQ96_9BACI</name>
<dbReference type="EMBL" id="BMLW01000001">
    <property type="protein sequence ID" value="GGP07824.1"/>
    <property type="molecule type" value="Genomic_DNA"/>
</dbReference>
<organism evidence="3 4">
    <name type="scientific">Oceanobacillus neutriphilus</name>
    <dbReference type="NCBI Taxonomy" id="531815"/>
    <lineage>
        <taxon>Bacteria</taxon>
        <taxon>Bacillati</taxon>
        <taxon>Bacillota</taxon>
        <taxon>Bacilli</taxon>
        <taxon>Bacillales</taxon>
        <taxon>Bacillaceae</taxon>
        <taxon>Oceanobacillus</taxon>
    </lineage>
</organism>
<dbReference type="Proteomes" id="UP000641206">
    <property type="component" value="Unassembled WGS sequence"/>
</dbReference>
<evidence type="ECO:0000313" key="3">
    <source>
        <dbReference type="EMBL" id="GGP07824.1"/>
    </source>
</evidence>
<reference evidence="4" key="1">
    <citation type="journal article" date="2019" name="Int. J. Syst. Evol. Microbiol.">
        <title>The Global Catalogue of Microorganisms (GCM) 10K type strain sequencing project: providing services to taxonomists for standard genome sequencing and annotation.</title>
        <authorList>
            <consortium name="The Broad Institute Genomics Platform"/>
            <consortium name="The Broad Institute Genome Sequencing Center for Infectious Disease"/>
            <person name="Wu L."/>
            <person name="Ma J."/>
        </authorList>
    </citation>
    <scope>NUCLEOTIDE SEQUENCE [LARGE SCALE GENOMIC DNA]</scope>
    <source>
        <strain evidence="4">CGMCC 1.7693</strain>
    </source>
</reference>
<dbReference type="Gene3D" id="3.20.110.10">
    <property type="entry name" value="Glycoside hydrolase 38, N terminal domain"/>
    <property type="match status" value="1"/>
</dbReference>
<dbReference type="RefSeq" id="WP_188732936.1">
    <property type="nucleotide sequence ID" value="NZ_BMLW01000001.1"/>
</dbReference>
<dbReference type="PANTHER" id="PTHR46017">
    <property type="entry name" value="ALPHA-MANNOSIDASE 2C1"/>
    <property type="match status" value="1"/>
</dbReference>
<protein>
    <submittedName>
        <fullName evidence="3">Alpha-mannosidase</fullName>
    </submittedName>
</protein>
<dbReference type="Gene3D" id="2.70.98.30">
    <property type="entry name" value="Golgi alpha-mannosidase II, domain 4"/>
    <property type="match status" value="1"/>
</dbReference>
<accession>A0ABQ2NQ96</accession>
<evidence type="ECO:0000313" key="4">
    <source>
        <dbReference type="Proteomes" id="UP000641206"/>
    </source>
</evidence>
<comment type="caution">
    <text evidence="3">The sequence shown here is derived from an EMBL/GenBank/DDBJ whole genome shotgun (WGS) entry which is preliminary data.</text>
</comment>
<dbReference type="InterPro" id="IPR027291">
    <property type="entry name" value="Glyco_hydro_38_N_sf"/>
</dbReference>
<dbReference type="PANTHER" id="PTHR46017:SF2">
    <property type="entry name" value="MANNOSYLGLYCERATE HYDROLASE"/>
    <property type="match status" value="1"/>
</dbReference>
<keyword evidence="4" id="KW-1185">Reference proteome</keyword>
<dbReference type="Pfam" id="PF01074">
    <property type="entry name" value="Glyco_hydro_38N"/>
    <property type="match status" value="1"/>
</dbReference>
<feature type="domain" description="Glycoside hydrolase family 38 N-terminal" evidence="2">
    <location>
        <begin position="5"/>
        <end position="270"/>
    </location>
</feature>
<dbReference type="InterPro" id="IPR000602">
    <property type="entry name" value="Glyco_hydro_38_N"/>
</dbReference>
<dbReference type="InterPro" id="IPR037094">
    <property type="entry name" value="Glyco_hydro_38_cen_sf"/>
</dbReference>
<evidence type="ECO:0000256" key="1">
    <source>
        <dbReference type="ARBA" id="ARBA00009792"/>
    </source>
</evidence>
<dbReference type="InterPro" id="IPR011330">
    <property type="entry name" value="Glyco_hydro/deAcase_b/a-brl"/>
</dbReference>
<dbReference type="SUPFAM" id="SSF74650">
    <property type="entry name" value="Galactose mutarotase-like"/>
    <property type="match status" value="1"/>
</dbReference>